<feature type="domain" description="Heterokaryon incompatibility" evidence="2">
    <location>
        <begin position="85"/>
        <end position="176"/>
    </location>
</feature>
<evidence type="ECO:0000313" key="3">
    <source>
        <dbReference type="EMBL" id="KAH7141094.1"/>
    </source>
</evidence>
<feature type="region of interest" description="Disordered" evidence="1">
    <location>
        <begin position="1"/>
        <end position="35"/>
    </location>
</feature>
<dbReference type="PANTHER" id="PTHR24148">
    <property type="entry name" value="ANKYRIN REPEAT DOMAIN-CONTAINING PROTEIN 39 HOMOLOG-RELATED"/>
    <property type="match status" value="1"/>
</dbReference>
<accession>A0A9P9J4P4</accession>
<protein>
    <recommendedName>
        <fullName evidence="2">Heterokaryon incompatibility domain-containing protein</fullName>
    </recommendedName>
</protein>
<dbReference type="EMBL" id="JAGMUV010000011">
    <property type="protein sequence ID" value="KAH7141094.1"/>
    <property type="molecule type" value="Genomic_DNA"/>
</dbReference>
<keyword evidence="4" id="KW-1185">Reference proteome</keyword>
<reference evidence="3" key="1">
    <citation type="journal article" date="2021" name="Nat. Commun.">
        <title>Genetic determinants of endophytism in the Arabidopsis root mycobiome.</title>
        <authorList>
            <person name="Mesny F."/>
            <person name="Miyauchi S."/>
            <person name="Thiergart T."/>
            <person name="Pickel B."/>
            <person name="Atanasova L."/>
            <person name="Karlsson M."/>
            <person name="Huettel B."/>
            <person name="Barry K.W."/>
            <person name="Haridas S."/>
            <person name="Chen C."/>
            <person name="Bauer D."/>
            <person name="Andreopoulos W."/>
            <person name="Pangilinan J."/>
            <person name="LaButti K."/>
            <person name="Riley R."/>
            <person name="Lipzen A."/>
            <person name="Clum A."/>
            <person name="Drula E."/>
            <person name="Henrissat B."/>
            <person name="Kohler A."/>
            <person name="Grigoriev I.V."/>
            <person name="Martin F.M."/>
            <person name="Hacquard S."/>
        </authorList>
    </citation>
    <scope>NUCLEOTIDE SEQUENCE</scope>
    <source>
        <strain evidence="3">MPI-CAGE-AT-0147</strain>
    </source>
</reference>
<sequence length="452" mass="50691">MAKIEAKKVSTTESDSGQNATVLPSAPPSPSVPLSKDNTRLVRIQAAKQDGNPLICELFEVAFSTKPKFEALSYMWGKDPANCSITMNDASERNSHVRIMRHIYFRARTVIVWLGERYVDYEAVLPDLRALGYFEPPNQPQVDPSSTQLSEKSHQFKIAEELYNDGYWNRLWIVQEIGVARDIKVCLGNSVVEWTPFIHFISMHTTGNRGPAKLERQRQQRYVGSMTLLQLLQDHEDAVCQDRKDKVCGLIGLATGAGDFIIDCEKYALEIWTYVMEFFNRRNLLAKNDILAVGHLVMSSLVGTDCAPLQQILQTCAPRQGDSVIITNTEHYGAFELQAVILGCVKHTGPSPEEIAGDLGKADQWTQEVQGNYQDVGRVHQENDTLICTILELDEKSMSTACFDSRSAVQWSVRSGLEFYGVLVRSFQSKIGTLDGNQDSQRQKTTGNSRLF</sequence>
<dbReference type="AlphaFoldDB" id="A0A9P9J4P4"/>
<feature type="compositionally biased region" description="Polar residues" evidence="1">
    <location>
        <begin position="11"/>
        <end position="21"/>
    </location>
</feature>
<dbReference type="InterPro" id="IPR052895">
    <property type="entry name" value="HetReg/Transcr_Mod"/>
</dbReference>
<evidence type="ECO:0000259" key="2">
    <source>
        <dbReference type="Pfam" id="PF06985"/>
    </source>
</evidence>
<dbReference type="InterPro" id="IPR010730">
    <property type="entry name" value="HET"/>
</dbReference>
<evidence type="ECO:0000313" key="4">
    <source>
        <dbReference type="Proteomes" id="UP000738349"/>
    </source>
</evidence>
<organism evidence="3 4">
    <name type="scientific">Dactylonectria macrodidyma</name>
    <dbReference type="NCBI Taxonomy" id="307937"/>
    <lineage>
        <taxon>Eukaryota</taxon>
        <taxon>Fungi</taxon>
        <taxon>Dikarya</taxon>
        <taxon>Ascomycota</taxon>
        <taxon>Pezizomycotina</taxon>
        <taxon>Sordariomycetes</taxon>
        <taxon>Hypocreomycetidae</taxon>
        <taxon>Hypocreales</taxon>
        <taxon>Nectriaceae</taxon>
        <taxon>Dactylonectria</taxon>
    </lineage>
</organism>
<name>A0A9P9J4P4_9HYPO</name>
<dbReference type="OrthoDB" id="1470350at2759"/>
<dbReference type="Proteomes" id="UP000738349">
    <property type="component" value="Unassembled WGS sequence"/>
</dbReference>
<dbReference type="PANTHER" id="PTHR24148:SF73">
    <property type="entry name" value="HET DOMAIN PROTEIN (AFU_ORTHOLOGUE AFUA_8G01020)"/>
    <property type="match status" value="1"/>
</dbReference>
<gene>
    <name evidence="3" type="ORF">EDB81DRAFT_761542</name>
</gene>
<comment type="caution">
    <text evidence="3">The sequence shown here is derived from an EMBL/GenBank/DDBJ whole genome shotgun (WGS) entry which is preliminary data.</text>
</comment>
<evidence type="ECO:0000256" key="1">
    <source>
        <dbReference type="SAM" id="MobiDB-lite"/>
    </source>
</evidence>
<dbReference type="Pfam" id="PF06985">
    <property type="entry name" value="HET"/>
    <property type="match status" value="1"/>
</dbReference>
<proteinExistence type="predicted"/>
<feature type="compositionally biased region" description="Basic and acidic residues" evidence="1">
    <location>
        <begin position="1"/>
        <end position="10"/>
    </location>
</feature>